<dbReference type="EMBL" id="CP126980">
    <property type="protein sequence ID" value="WIM97817.1"/>
    <property type="molecule type" value="Genomic_DNA"/>
</dbReference>
<sequence>MFGLGKRREVVMQTIVPPHEPSADARRAAVLEERIAAAGRRIHVALQAQSRLEADDRNDELLDLAWDLQLDLCLRAPGSAEPPVTPGRS</sequence>
<name>A0ABY8WK86_9ACTN</name>
<evidence type="ECO:0000313" key="1">
    <source>
        <dbReference type="EMBL" id="WIM97817.1"/>
    </source>
</evidence>
<accession>A0ABY8WK86</accession>
<dbReference type="Proteomes" id="UP001240150">
    <property type="component" value="Chromosome"/>
</dbReference>
<protein>
    <submittedName>
        <fullName evidence="1">Uncharacterized protein</fullName>
    </submittedName>
</protein>
<gene>
    <name evidence="1" type="ORF">ACTOB_001371</name>
</gene>
<organism evidence="1 2">
    <name type="scientific">Actinoplanes oblitus</name>
    <dbReference type="NCBI Taxonomy" id="3040509"/>
    <lineage>
        <taxon>Bacteria</taxon>
        <taxon>Bacillati</taxon>
        <taxon>Actinomycetota</taxon>
        <taxon>Actinomycetes</taxon>
        <taxon>Micromonosporales</taxon>
        <taxon>Micromonosporaceae</taxon>
        <taxon>Actinoplanes</taxon>
    </lineage>
</organism>
<keyword evidence="2" id="KW-1185">Reference proteome</keyword>
<reference evidence="1 2" key="1">
    <citation type="submission" date="2023-06" db="EMBL/GenBank/DDBJ databases">
        <authorList>
            <person name="Yushchuk O."/>
            <person name="Binda E."/>
            <person name="Ruckert-Reed C."/>
            <person name="Fedorenko V."/>
            <person name="Kalinowski J."/>
            <person name="Marinelli F."/>
        </authorList>
    </citation>
    <scope>NUCLEOTIDE SEQUENCE [LARGE SCALE GENOMIC DNA]</scope>
    <source>
        <strain evidence="1 2">NRRL 3884</strain>
    </source>
</reference>
<evidence type="ECO:0000313" key="2">
    <source>
        <dbReference type="Proteomes" id="UP001240150"/>
    </source>
</evidence>
<proteinExistence type="predicted"/>
<dbReference type="RefSeq" id="WP_284919211.1">
    <property type="nucleotide sequence ID" value="NZ_CP126980.1"/>
</dbReference>